<evidence type="ECO:0000313" key="1">
    <source>
        <dbReference type="EMBL" id="ERK54894.1"/>
    </source>
</evidence>
<dbReference type="AlphaFoldDB" id="U2QFD3"/>
<reference evidence="1" key="1">
    <citation type="submission" date="2013-08" db="EMBL/GenBank/DDBJ databases">
        <authorList>
            <person name="Durkin A.S."/>
            <person name="Haft D.R."/>
            <person name="McCorrison J."/>
            <person name="Torralba M."/>
            <person name="Gillis M."/>
            <person name="Haft D.H."/>
            <person name="Methe B."/>
            <person name="Sutton G."/>
            <person name="Nelson K.E."/>
        </authorList>
    </citation>
    <scope>NUCLEOTIDE SEQUENCE [LARGE SCALE GENOMIC DNA]</scope>
    <source>
        <strain evidence="1">F0233</strain>
    </source>
</reference>
<evidence type="ECO:0000313" key="2">
    <source>
        <dbReference type="Proteomes" id="UP000017052"/>
    </source>
</evidence>
<dbReference type="Proteomes" id="UP000017052">
    <property type="component" value="Unassembled WGS sequence"/>
</dbReference>
<gene>
    <name evidence="1" type="ORF">HMPREF0682_2558</name>
</gene>
<proteinExistence type="predicted"/>
<protein>
    <submittedName>
        <fullName evidence="1">Uncharacterized protein</fullName>
    </submittedName>
</protein>
<comment type="caution">
    <text evidence="1">The sequence shown here is derived from an EMBL/GenBank/DDBJ whole genome shotgun (WGS) entry which is preliminary data.</text>
</comment>
<dbReference type="EMBL" id="ACVN02000201">
    <property type="protein sequence ID" value="ERK54894.1"/>
    <property type="molecule type" value="Genomic_DNA"/>
</dbReference>
<keyword evidence="2" id="KW-1185">Reference proteome</keyword>
<accession>U2QFD3</accession>
<organism evidence="1 2">
    <name type="scientific">Propionibacterium acidifaciens F0233</name>
    <dbReference type="NCBI Taxonomy" id="553198"/>
    <lineage>
        <taxon>Bacteria</taxon>
        <taxon>Bacillati</taxon>
        <taxon>Actinomycetota</taxon>
        <taxon>Actinomycetes</taxon>
        <taxon>Propionibacteriales</taxon>
        <taxon>Propionibacteriaceae</taxon>
        <taxon>Propionibacterium</taxon>
    </lineage>
</organism>
<name>U2QFD3_9ACTN</name>
<sequence>MRAESLLMMEVLALPIRKASTCVTLYRTPNEINTEWRRRNKIA</sequence>